<protein>
    <recommendedName>
        <fullName evidence="3">SEA domain-containing protein</fullName>
    </recommendedName>
</protein>
<evidence type="ECO:0000313" key="5">
    <source>
        <dbReference type="Proteomes" id="UP001163046"/>
    </source>
</evidence>
<dbReference type="PROSITE" id="PS50024">
    <property type="entry name" value="SEA"/>
    <property type="match status" value="1"/>
</dbReference>
<dbReference type="InterPro" id="IPR000082">
    <property type="entry name" value="SEA_dom"/>
</dbReference>
<name>A0A9X0CI20_9CNID</name>
<dbReference type="AlphaFoldDB" id="A0A9X0CI20"/>
<comment type="caution">
    <text evidence="4">The sequence shown here is derived from an EMBL/GenBank/DDBJ whole genome shotgun (WGS) entry which is preliminary data.</text>
</comment>
<dbReference type="EMBL" id="MU827356">
    <property type="protein sequence ID" value="KAJ7351767.1"/>
    <property type="molecule type" value="Genomic_DNA"/>
</dbReference>
<keyword evidence="5" id="KW-1185">Reference proteome</keyword>
<proteinExistence type="predicted"/>
<dbReference type="SUPFAM" id="SSF82671">
    <property type="entry name" value="SEA domain"/>
    <property type="match status" value="1"/>
</dbReference>
<dbReference type="Proteomes" id="UP001163046">
    <property type="component" value="Unassembled WGS sequence"/>
</dbReference>
<sequence length="505" mass="55654">MFYLRSLQVWVTLQHGRPLPCSIPTMIPMHHPMKSSAGLASVPHHHSSQVISTSMSKEIMLSNTSYADYPNSLLSTTPLLYSTRKLASRYIHSTQGLTSQPLSTQSQPFESSQGTSHTLATRKRYSSKQSSQTMSSDLQKMASTVQRLSATTLRLSSAFMKRSKSTKSDMSTFTTYQTMKSLFLSQNTAASQMSVSGEIASTDFIVGLSSINTPGRQSRLVSSTDISKHRGSASSPLASLKLSTDPVLMSTSSWVDEISEVTTVASRSIFVTTSHLIKSPYSHMDHWSLPSKTKGTLDNIQTQASITSHVVLPSASRTSSIALATTKTFRNATPAPVTSFSVSTQTALLPESPKQFDGRMILQMPWQPEYQYSYTPEYQALASTITRQLTKVLQTLEGFLSVQVIRLWKSSVGVDFIVLVRKSAQVSEKSVERTIIEANNTGVLDLPLTSLQVQEKESLPTYHPTHEDKSIETWKIILIVAGILVFLMLLIICILVVSKLYVFSS</sequence>
<reference evidence="4" key="1">
    <citation type="submission" date="2023-01" db="EMBL/GenBank/DDBJ databases">
        <title>Genome assembly of the deep-sea coral Lophelia pertusa.</title>
        <authorList>
            <person name="Herrera S."/>
            <person name="Cordes E."/>
        </authorList>
    </citation>
    <scope>NUCLEOTIDE SEQUENCE</scope>
    <source>
        <strain evidence="4">USNM1676648</strain>
        <tissue evidence="4">Polyp</tissue>
    </source>
</reference>
<evidence type="ECO:0000313" key="4">
    <source>
        <dbReference type="EMBL" id="KAJ7351767.1"/>
    </source>
</evidence>
<dbReference type="OrthoDB" id="5990615at2759"/>
<dbReference type="Pfam" id="PF01390">
    <property type="entry name" value="SEA"/>
    <property type="match status" value="1"/>
</dbReference>
<accession>A0A9X0CI20</accession>
<evidence type="ECO:0000259" key="3">
    <source>
        <dbReference type="PROSITE" id="PS50024"/>
    </source>
</evidence>
<evidence type="ECO:0000256" key="2">
    <source>
        <dbReference type="SAM" id="Phobius"/>
    </source>
</evidence>
<gene>
    <name evidence="4" type="ORF">OS493_035709</name>
</gene>
<evidence type="ECO:0000256" key="1">
    <source>
        <dbReference type="SAM" id="MobiDB-lite"/>
    </source>
</evidence>
<dbReference type="InterPro" id="IPR036364">
    <property type="entry name" value="SEA_dom_sf"/>
</dbReference>
<feature type="compositionally biased region" description="Low complexity" evidence="1">
    <location>
        <begin position="127"/>
        <end position="136"/>
    </location>
</feature>
<keyword evidence="2" id="KW-0472">Membrane</keyword>
<keyword evidence="2" id="KW-0812">Transmembrane</keyword>
<feature type="domain" description="SEA" evidence="3">
    <location>
        <begin position="350"/>
        <end position="458"/>
    </location>
</feature>
<feature type="compositionally biased region" description="Polar residues" evidence="1">
    <location>
        <begin position="97"/>
        <end position="119"/>
    </location>
</feature>
<feature type="transmembrane region" description="Helical" evidence="2">
    <location>
        <begin position="476"/>
        <end position="502"/>
    </location>
</feature>
<keyword evidence="2" id="KW-1133">Transmembrane helix</keyword>
<organism evidence="4 5">
    <name type="scientific">Desmophyllum pertusum</name>
    <dbReference type="NCBI Taxonomy" id="174260"/>
    <lineage>
        <taxon>Eukaryota</taxon>
        <taxon>Metazoa</taxon>
        <taxon>Cnidaria</taxon>
        <taxon>Anthozoa</taxon>
        <taxon>Hexacorallia</taxon>
        <taxon>Scleractinia</taxon>
        <taxon>Caryophylliina</taxon>
        <taxon>Caryophylliidae</taxon>
        <taxon>Desmophyllum</taxon>
    </lineage>
</organism>
<feature type="region of interest" description="Disordered" evidence="1">
    <location>
        <begin position="97"/>
        <end position="141"/>
    </location>
</feature>